<keyword evidence="4 5" id="KW-0408">Iron</keyword>
<dbReference type="SUPFAM" id="SSF48264">
    <property type="entry name" value="Cytochrome P450"/>
    <property type="match status" value="1"/>
</dbReference>
<dbReference type="PROSITE" id="PS00086">
    <property type="entry name" value="CYTOCHROME_P450"/>
    <property type="match status" value="1"/>
</dbReference>
<feature type="transmembrane region" description="Helical" evidence="7">
    <location>
        <begin position="28"/>
        <end position="48"/>
    </location>
</feature>
<dbReference type="InterPro" id="IPR050121">
    <property type="entry name" value="Cytochrome_P450_monoxygenase"/>
</dbReference>
<gene>
    <name evidence="8" type="ORF">GGI19_000558</name>
</gene>
<dbReference type="AlphaFoldDB" id="A0A9W8GZF6"/>
<evidence type="ECO:0000256" key="2">
    <source>
        <dbReference type="ARBA" id="ARBA00022723"/>
    </source>
</evidence>
<keyword evidence="5 6" id="KW-0349">Heme</keyword>
<dbReference type="GO" id="GO:0020037">
    <property type="term" value="F:heme binding"/>
    <property type="evidence" value="ECO:0007669"/>
    <property type="project" value="InterPro"/>
</dbReference>
<dbReference type="EMBL" id="JANBUH010000015">
    <property type="protein sequence ID" value="KAJ2756832.1"/>
    <property type="molecule type" value="Genomic_DNA"/>
</dbReference>
<keyword evidence="6" id="KW-0503">Monooxygenase</keyword>
<comment type="caution">
    <text evidence="8">The sequence shown here is derived from an EMBL/GenBank/DDBJ whole genome shotgun (WGS) entry which is preliminary data.</text>
</comment>
<reference evidence="8" key="1">
    <citation type="submission" date="2022-07" db="EMBL/GenBank/DDBJ databases">
        <title>Phylogenomic reconstructions and comparative analyses of Kickxellomycotina fungi.</title>
        <authorList>
            <person name="Reynolds N.K."/>
            <person name="Stajich J.E."/>
            <person name="Barry K."/>
            <person name="Grigoriev I.V."/>
            <person name="Crous P."/>
            <person name="Smith M.E."/>
        </authorList>
    </citation>
    <scope>NUCLEOTIDE SEQUENCE</scope>
    <source>
        <strain evidence="8">BCRC 34297</strain>
    </source>
</reference>
<protein>
    <recommendedName>
        <fullName evidence="10">Cytochrome P450</fullName>
    </recommendedName>
</protein>
<evidence type="ECO:0000313" key="9">
    <source>
        <dbReference type="Proteomes" id="UP001140011"/>
    </source>
</evidence>
<comment type="similarity">
    <text evidence="6">Belongs to the cytochrome P450 family.</text>
</comment>
<dbReference type="InterPro" id="IPR001128">
    <property type="entry name" value="Cyt_P450"/>
</dbReference>
<keyword evidence="7" id="KW-1133">Transmembrane helix</keyword>
<dbReference type="InterPro" id="IPR002401">
    <property type="entry name" value="Cyt_P450_E_grp-I"/>
</dbReference>
<comment type="cofactor">
    <cofactor evidence="1 5">
        <name>heme</name>
        <dbReference type="ChEBI" id="CHEBI:30413"/>
    </cofactor>
</comment>
<keyword evidence="9" id="KW-1185">Reference proteome</keyword>
<dbReference type="Pfam" id="PF00067">
    <property type="entry name" value="p450"/>
    <property type="match status" value="1"/>
</dbReference>
<dbReference type="PANTHER" id="PTHR24305">
    <property type="entry name" value="CYTOCHROME P450"/>
    <property type="match status" value="1"/>
</dbReference>
<dbReference type="GO" id="GO:0044550">
    <property type="term" value="P:secondary metabolite biosynthetic process"/>
    <property type="evidence" value="ECO:0007669"/>
    <property type="project" value="UniProtKB-ARBA"/>
</dbReference>
<keyword evidence="3 6" id="KW-0560">Oxidoreductase</keyword>
<evidence type="ECO:0000256" key="6">
    <source>
        <dbReference type="RuleBase" id="RU000461"/>
    </source>
</evidence>
<sequence>MTGLSQLPQTGWLGEQFQVNAVANCYSFVRYLLLALVALLIHRVYAALWTSPLRNIRGSFLSRITSLRVELFAAGGYSSYLAKTDFENYGDIYVLMPNAVGIGNPADIRALLGNSTVRKSDHYKTLRFTGTENTVSARDFELANSKHRQLGPYFNPSYLSKMEQKIMDHGIVSIKRKWDELIAQAPTGRAEVNYCNDFLYLAFDTIGVLAFGKQIEELSVNDTPTAKWVASMIFYLGVRASFQLLPNWLATLVLYPWEGRYNRFSAYAHESIATRRQFLATQTKMDQECKRPADLLQAFIDAEDPTSKVRMDSEQIHGECVLMMMAGSDTVSGTLTWAVHLLMLYPEYYKRAVAEVRGQFSQDHVITYSESRAQLPFIEACLYESLRLAPITGGLLPRMSPKGGTTIQGHYIPEGTMIAVNMFAANHHSAFWDQPRVFNPQRFLDDDSARHNVLTFSSGKRVCPGRQLAWWEMLTVFANILKDYDWELPADYTHLGPNVLDKHGHPRQMDETQFIIIKPANPDRDCRLVVSKHKE</sequence>
<dbReference type="InterPro" id="IPR017972">
    <property type="entry name" value="Cyt_P450_CS"/>
</dbReference>
<name>A0A9W8GZF6_9FUNG</name>
<dbReference type="PRINTS" id="PR00385">
    <property type="entry name" value="P450"/>
</dbReference>
<keyword evidence="2 5" id="KW-0479">Metal-binding</keyword>
<dbReference type="InterPro" id="IPR036396">
    <property type="entry name" value="Cyt_P450_sf"/>
</dbReference>
<dbReference type="PRINTS" id="PR00463">
    <property type="entry name" value="EP450I"/>
</dbReference>
<evidence type="ECO:0000256" key="5">
    <source>
        <dbReference type="PIRSR" id="PIRSR602401-1"/>
    </source>
</evidence>
<evidence type="ECO:0000313" key="8">
    <source>
        <dbReference type="EMBL" id="KAJ2756832.1"/>
    </source>
</evidence>
<accession>A0A9W8GZF6</accession>
<evidence type="ECO:0008006" key="10">
    <source>
        <dbReference type="Google" id="ProtNLM"/>
    </source>
</evidence>
<evidence type="ECO:0000256" key="7">
    <source>
        <dbReference type="SAM" id="Phobius"/>
    </source>
</evidence>
<evidence type="ECO:0000256" key="3">
    <source>
        <dbReference type="ARBA" id="ARBA00023002"/>
    </source>
</evidence>
<keyword evidence="7" id="KW-0472">Membrane</keyword>
<evidence type="ECO:0000256" key="4">
    <source>
        <dbReference type="ARBA" id="ARBA00023004"/>
    </source>
</evidence>
<dbReference type="GO" id="GO:0005506">
    <property type="term" value="F:iron ion binding"/>
    <property type="evidence" value="ECO:0007669"/>
    <property type="project" value="InterPro"/>
</dbReference>
<feature type="binding site" description="axial binding residue" evidence="5">
    <location>
        <position position="463"/>
    </location>
    <ligand>
        <name>heme</name>
        <dbReference type="ChEBI" id="CHEBI:30413"/>
    </ligand>
    <ligandPart>
        <name>Fe</name>
        <dbReference type="ChEBI" id="CHEBI:18248"/>
    </ligandPart>
</feature>
<dbReference type="Gene3D" id="1.10.630.10">
    <property type="entry name" value="Cytochrome P450"/>
    <property type="match status" value="1"/>
</dbReference>
<dbReference type="Proteomes" id="UP001140011">
    <property type="component" value="Unassembled WGS sequence"/>
</dbReference>
<dbReference type="PANTHER" id="PTHR24305:SF235">
    <property type="entry name" value="CYTOCHROME P450 MONOOXYGENASE APDB-RELATED"/>
    <property type="match status" value="1"/>
</dbReference>
<dbReference type="GO" id="GO:0016705">
    <property type="term" value="F:oxidoreductase activity, acting on paired donors, with incorporation or reduction of molecular oxygen"/>
    <property type="evidence" value="ECO:0007669"/>
    <property type="project" value="InterPro"/>
</dbReference>
<dbReference type="OrthoDB" id="2789670at2759"/>
<proteinExistence type="inferred from homology"/>
<evidence type="ECO:0000256" key="1">
    <source>
        <dbReference type="ARBA" id="ARBA00001971"/>
    </source>
</evidence>
<organism evidence="8 9">
    <name type="scientific">Coemansia pectinata</name>
    <dbReference type="NCBI Taxonomy" id="1052879"/>
    <lineage>
        <taxon>Eukaryota</taxon>
        <taxon>Fungi</taxon>
        <taxon>Fungi incertae sedis</taxon>
        <taxon>Zoopagomycota</taxon>
        <taxon>Kickxellomycotina</taxon>
        <taxon>Kickxellomycetes</taxon>
        <taxon>Kickxellales</taxon>
        <taxon>Kickxellaceae</taxon>
        <taxon>Coemansia</taxon>
    </lineage>
</organism>
<keyword evidence="7" id="KW-0812">Transmembrane</keyword>
<dbReference type="GO" id="GO:0004497">
    <property type="term" value="F:monooxygenase activity"/>
    <property type="evidence" value="ECO:0007669"/>
    <property type="project" value="UniProtKB-KW"/>
</dbReference>